<keyword evidence="3" id="KW-1185">Reference proteome</keyword>
<protein>
    <recommendedName>
        <fullName evidence="4">GerMN domain-containing protein</fullName>
    </recommendedName>
</protein>
<reference evidence="2" key="1">
    <citation type="submission" date="2022-12" db="EMBL/GenBank/DDBJ databases">
        <authorList>
            <person name="Ruckert C."/>
            <person name="Busche T."/>
            <person name="Kalinowski J."/>
            <person name="Wittmann C."/>
        </authorList>
    </citation>
    <scope>NUCLEOTIDE SEQUENCE</scope>
    <source>
        <strain evidence="2">DSM 40467</strain>
    </source>
</reference>
<dbReference type="Proteomes" id="UP001164439">
    <property type="component" value="Chromosome"/>
</dbReference>
<accession>A0ABY7KRD1</accession>
<dbReference type="EMBL" id="CP114413">
    <property type="protein sequence ID" value="WAZ25491.1"/>
    <property type="molecule type" value="Genomic_DNA"/>
</dbReference>
<organism evidence="2 3">
    <name type="scientific">Streptomyces cinnabarinus</name>
    <dbReference type="NCBI Taxonomy" id="67287"/>
    <lineage>
        <taxon>Bacteria</taxon>
        <taxon>Bacillati</taxon>
        <taxon>Actinomycetota</taxon>
        <taxon>Actinomycetes</taxon>
        <taxon>Kitasatosporales</taxon>
        <taxon>Streptomycetaceae</taxon>
        <taxon>Streptomyces</taxon>
    </lineage>
</organism>
<name>A0ABY7KRD1_9ACTN</name>
<evidence type="ECO:0000313" key="3">
    <source>
        <dbReference type="Proteomes" id="UP001164439"/>
    </source>
</evidence>
<evidence type="ECO:0000256" key="1">
    <source>
        <dbReference type="SAM" id="MobiDB-lite"/>
    </source>
</evidence>
<dbReference type="PROSITE" id="PS51257">
    <property type="entry name" value="PROKAR_LIPOPROTEIN"/>
    <property type="match status" value="1"/>
</dbReference>
<dbReference type="RefSeq" id="WP_269662971.1">
    <property type="nucleotide sequence ID" value="NZ_CP114413.1"/>
</dbReference>
<proteinExistence type="predicted"/>
<gene>
    <name evidence="2" type="ORF">STRCI_006994</name>
</gene>
<evidence type="ECO:0000313" key="2">
    <source>
        <dbReference type="EMBL" id="WAZ25491.1"/>
    </source>
</evidence>
<feature type="region of interest" description="Disordered" evidence="1">
    <location>
        <begin position="87"/>
        <end position="108"/>
    </location>
</feature>
<evidence type="ECO:0008006" key="4">
    <source>
        <dbReference type="Google" id="ProtNLM"/>
    </source>
</evidence>
<sequence length="174" mass="17860">MRPPRLLAALSLCALTSCGIPTTGVVEAGGPASGVVPTIGVYFVVNGELIAVPRQIGAPVEVEDALRVLLLGPDDAERGKRLTTELPLLTGMPTPDPPGGASLAPRERPRPDLLTVTERDDSISVGLSSSGELSDLGAAQIICTVTAARRVSDPTAEPLPVNVVGHEGFTVPCP</sequence>